<feature type="signal peptide" evidence="1">
    <location>
        <begin position="1"/>
        <end position="19"/>
    </location>
</feature>
<dbReference type="Gene3D" id="2.130.10.10">
    <property type="entry name" value="YVTN repeat-like/Quinoprotein amine dehydrogenase"/>
    <property type="match status" value="1"/>
</dbReference>
<accession>A0ABT9NFD9</accession>
<reference evidence="2 3" key="1">
    <citation type="submission" date="2023-07" db="EMBL/GenBank/DDBJ databases">
        <title>Sequencing the genomes of 1000 actinobacteria strains.</title>
        <authorList>
            <person name="Klenk H.-P."/>
        </authorList>
    </citation>
    <scope>NUCLEOTIDE SEQUENCE [LARGE SCALE GENOMIC DNA]</scope>
    <source>
        <strain evidence="2 3">DSM 17163</strain>
    </source>
</reference>
<gene>
    <name evidence="2" type="ORF">J2S70_000651</name>
</gene>
<evidence type="ECO:0000313" key="2">
    <source>
        <dbReference type="EMBL" id="MDP9806069.1"/>
    </source>
</evidence>
<dbReference type="InterPro" id="IPR015943">
    <property type="entry name" value="WD40/YVTN_repeat-like_dom_sf"/>
</dbReference>
<dbReference type="InterPro" id="IPR011047">
    <property type="entry name" value="Quinoprotein_ADH-like_sf"/>
</dbReference>
<dbReference type="PROSITE" id="PS51257">
    <property type="entry name" value="PROKAR_LIPOPROTEIN"/>
    <property type="match status" value="1"/>
</dbReference>
<keyword evidence="3" id="KW-1185">Reference proteome</keyword>
<feature type="chain" id="PRO_5045094953" description="Pyrroloquinoline-quinone binding quinoprotein" evidence="1">
    <location>
        <begin position="20"/>
        <end position="396"/>
    </location>
</feature>
<dbReference type="Proteomes" id="UP001243212">
    <property type="component" value="Unassembled WGS sequence"/>
</dbReference>
<sequence length="396" mass="41285">MNTRLRFSALALVGALAIAGCTSEDSVSDAAVDRTVQTENLAPEVVDVSDMNVPNSLVGLTVIDPNWITPAQYASGVYLGAKDLGEALEFTAISAAGEVLWSVERPRSCTGFAVAQTSDGRSIAVLLDIESTEDALSQNTATAYDLLTGETVWGPINVPGPYQGPGLVFASPPQDFMGESGPRVALNPDDGSVILDEISGPQILGDFSGTVLAADGGRLFAHSSSTSQQMWEIELADYQLDGQELRGFVDELAAENFALLSINSGPGPVLDLATGEVLIERAVDIGEDPMTGALIVLDERGLHSFDAQKNLLWSHAVAEQTKLEAVGGVFAYLRSDDSVRALNVLTGAVAMAYVEGTPGPILVPAHLSPEGAGLLYDADGGLLVAAIDQMPPTGGM</sequence>
<dbReference type="SUPFAM" id="SSF50998">
    <property type="entry name" value="Quinoprotein alcohol dehydrogenase-like"/>
    <property type="match status" value="1"/>
</dbReference>
<dbReference type="EMBL" id="JAUSQX010000001">
    <property type="protein sequence ID" value="MDP9806069.1"/>
    <property type="molecule type" value="Genomic_DNA"/>
</dbReference>
<evidence type="ECO:0000313" key="3">
    <source>
        <dbReference type="Proteomes" id="UP001243212"/>
    </source>
</evidence>
<proteinExistence type="predicted"/>
<protein>
    <recommendedName>
        <fullName evidence="4">Pyrroloquinoline-quinone binding quinoprotein</fullName>
    </recommendedName>
</protein>
<organism evidence="2 3">
    <name type="scientific">Trueperella bonasi</name>
    <dbReference type="NCBI Taxonomy" id="312286"/>
    <lineage>
        <taxon>Bacteria</taxon>
        <taxon>Bacillati</taxon>
        <taxon>Actinomycetota</taxon>
        <taxon>Actinomycetes</taxon>
        <taxon>Actinomycetales</taxon>
        <taxon>Actinomycetaceae</taxon>
        <taxon>Trueperella</taxon>
    </lineage>
</organism>
<name>A0ABT9NFD9_9ACTO</name>
<keyword evidence="1" id="KW-0732">Signal</keyword>
<evidence type="ECO:0000256" key="1">
    <source>
        <dbReference type="SAM" id="SignalP"/>
    </source>
</evidence>
<comment type="caution">
    <text evidence="2">The sequence shown here is derived from an EMBL/GenBank/DDBJ whole genome shotgun (WGS) entry which is preliminary data.</text>
</comment>
<evidence type="ECO:0008006" key="4">
    <source>
        <dbReference type="Google" id="ProtNLM"/>
    </source>
</evidence>
<dbReference type="RefSeq" id="WP_307682313.1">
    <property type="nucleotide sequence ID" value="NZ_JAUSQX010000001.1"/>
</dbReference>